<evidence type="ECO:0000256" key="1">
    <source>
        <dbReference type="SAM" id="SignalP"/>
    </source>
</evidence>
<dbReference type="Proteomes" id="UP000242496">
    <property type="component" value="Unassembled WGS sequence"/>
</dbReference>
<sequence length="108" mass="11673">MKTTLFKSIFFTSLLSLLATNLISVNSVAQDISSGVIRFSGAIVSPPCSVDLNNESSAKIQCFTDNKKSSKTINLKHTKEISGKLEGLATFTIKQVSKDIAILVVEHI</sequence>
<keyword evidence="3" id="KW-1185">Reference proteome</keyword>
<feature type="chain" id="PRO_5017435438" description="Pilin (Type 1 fimbria component protein)" evidence="1">
    <location>
        <begin position="30"/>
        <end position="108"/>
    </location>
</feature>
<evidence type="ECO:0008006" key="4">
    <source>
        <dbReference type="Google" id="ProtNLM"/>
    </source>
</evidence>
<evidence type="ECO:0000313" key="3">
    <source>
        <dbReference type="Proteomes" id="UP000242496"/>
    </source>
</evidence>
<keyword evidence="1" id="KW-0732">Signal</keyword>
<evidence type="ECO:0000313" key="2">
    <source>
        <dbReference type="EMBL" id="SFU87638.1"/>
    </source>
</evidence>
<name>A0A1I7JR95_9GAMM</name>
<dbReference type="RefSeq" id="WP_041981952.1">
    <property type="nucleotide sequence ID" value="NZ_CAWRBG010000050.1"/>
</dbReference>
<feature type="signal peptide" evidence="1">
    <location>
        <begin position="1"/>
        <end position="29"/>
    </location>
</feature>
<dbReference type="STRING" id="351659.SAMN05421784_13729"/>
<protein>
    <recommendedName>
        <fullName evidence="4">Pilin (Type 1 fimbria component protein)</fullName>
    </recommendedName>
</protein>
<accession>A0A1I7JR95</accession>
<organism evidence="2 3">
    <name type="scientific">Xenorhabdus koppenhoeferi</name>
    <dbReference type="NCBI Taxonomy" id="351659"/>
    <lineage>
        <taxon>Bacteria</taxon>
        <taxon>Pseudomonadati</taxon>
        <taxon>Pseudomonadota</taxon>
        <taxon>Gammaproteobacteria</taxon>
        <taxon>Enterobacterales</taxon>
        <taxon>Morganellaceae</taxon>
        <taxon>Xenorhabdus</taxon>
    </lineage>
</organism>
<reference evidence="3" key="1">
    <citation type="submission" date="2016-10" db="EMBL/GenBank/DDBJ databases">
        <authorList>
            <person name="Varghese N."/>
            <person name="Submissions S."/>
        </authorList>
    </citation>
    <scope>NUCLEOTIDE SEQUENCE [LARGE SCALE GENOMIC DNA]</scope>
    <source>
        <strain evidence="3">DSM 18168</strain>
    </source>
</reference>
<dbReference type="OrthoDB" id="6458927at2"/>
<dbReference type="EMBL" id="FPBJ01000037">
    <property type="protein sequence ID" value="SFU87638.1"/>
    <property type="molecule type" value="Genomic_DNA"/>
</dbReference>
<dbReference type="AlphaFoldDB" id="A0A1I7JR95"/>
<gene>
    <name evidence="2" type="ORF">SAMN05421784_13729</name>
</gene>
<proteinExistence type="predicted"/>